<sequence>MMGTLHVAPIDLSRDKTLVRTRAKLDVNKLGVRIAERHVISRTHRSVCICVRLVTSTTWHRAPHAKRSVAIAAAARSHRRAAVAFP</sequence>
<gene>
    <name evidence="1" type="ORF">IPOD504_LOCUS2621</name>
</gene>
<evidence type="ECO:0000313" key="2">
    <source>
        <dbReference type="Proteomes" id="UP000837857"/>
    </source>
</evidence>
<reference evidence="1" key="1">
    <citation type="submission" date="2022-03" db="EMBL/GenBank/DDBJ databases">
        <authorList>
            <person name="Martin H S."/>
        </authorList>
    </citation>
    <scope>NUCLEOTIDE SEQUENCE</scope>
</reference>
<proteinExistence type="predicted"/>
<organism evidence="1 2">
    <name type="scientific">Iphiclides podalirius</name>
    <name type="common">scarce swallowtail</name>
    <dbReference type="NCBI Taxonomy" id="110791"/>
    <lineage>
        <taxon>Eukaryota</taxon>
        <taxon>Metazoa</taxon>
        <taxon>Ecdysozoa</taxon>
        <taxon>Arthropoda</taxon>
        <taxon>Hexapoda</taxon>
        <taxon>Insecta</taxon>
        <taxon>Pterygota</taxon>
        <taxon>Neoptera</taxon>
        <taxon>Endopterygota</taxon>
        <taxon>Lepidoptera</taxon>
        <taxon>Glossata</taxon>
        <taxon>Ditrysia</taxon>
        <taxon>Papilionoidea</taxon>
        <taxon>Papilionidae</taxon>
        <taxon>Papilioninae</taxon>
        <taxon>Iphiclides</taxon>
    </lineage>
</organism>
<protein>
    <submittedName>
        <fullName evidence="1">Uncharacterized protein</fullName>
    </submittedName>
</protein>
<feature type="non-terminal residue" evidence="1">
    <location>
        <position position="86"/>
    </location>
</feature>
<accession>A0ABN8HX91</accession>
<dbReference type="EMBL" id="OW152824">
    <property type="protein sequence ID" value="CAH2040508.1"/>
    <property type="molecule type" value="Genomic_DNA"/>
</dbReference>
<dbReference type="Proteomes" id="UP000837857">
    <property type="component" value="Chromosome 12"/>
</dbReference>
<name>A0ABN8HX91_9NEOP</name>
<evidence type="ECO:0000313" key="1">
    <source>
        <dbReference type="EMBL" id="CAH2040508.1"/>
    </source>
</evidence>
<keyword evidence="2" id="KW-1185">Reference proteome</keyword>